<keyword evidence="1" id="KW-1133">Transmembrane helix</keyword>
<reference evidence="2" key="1">
    <citation type="submission" date="2019-08" db="EMBL/GenBank/DDBJ databases">
        <authorList>
            <person name="Kucharzyk K."/>
            <person name="Murdoch R.W."/>
            <person name="Higgins S."/>
            <person name="Loffler F."/>
        </authorList>
    </citation>
    <scope>NUCLEOTIDE SEQUENCE</scope>
</reference>
<evidence type="ECO:0008006" key="3">
    <source>
        <dbReference type="Google" id="ProtNLM"/>
    </source>
</evidence>
<dbReference type="EMBL" id="VSSQ01000298">
    <property type="protein sequence ID" value="MPL90260.1"/>
    <property type="molecule type" value="Genomic_DNA"/>
</dbReference>
<evidence type="ECO:0000256" key="1">
    <source>
        <dbReference type="SAM" id="Phobius"/>
    </source>
</evidence>
<feature type="transmembrane region" description="Helical" evidence="1">
    <location>
        <begin position="16"/>
        <end position="34"/>
    </location>
</feature>
<evidence type="ECO:0000313" key="2">
    <source>
        <dbReference type="EMBL" id="MPL90260.1"/>
    </source>
</evidence>
<protein>
    <recommendedName>
        <fullName evidence="3">Holin family protein</fullName>
    </recommendedName>
</protein>
<name>A0A644VG21_9ZZZZ</name>
<keyword evidence="1" id="KW-0472">Membrane</keyword>
<proteinExistence type="predicted"/>
<feature type="transmembrane region" description="Helical" evidence="1">
    <location>
        <begin position="62"/>
        <end position="82"/>
    </location>
</feature>
<organism evidence="2">
    <name type="scientific">bioreactor metagenome</name>
    <dbReference type="NCBI Taxonomy" id="1076179"/>
    <lineage>
        <taxon>unclassified sequences</taxon>
        <taxon>metagenomes</taxon>
        <taxon>ecological metagenomes</taxon>
    </lineage>
</organism>
<dbReference type="AlphaFoldDB" id="A0A644VG21"/>
<accession>A0A644VG21</accession>
<keyword evidence="1" id="KW-0812">Transmembrane</keyword>
<sequence>MEIWNKIAEIVVNQTGYLSVMYFAVVLLVALDLWSGVKKAKQRGEATMSQGYKRTIDKLAKYFNTLLVLGIVDIVILISPLYPLSKVFPSFPYFSLVGVLFVAFIEMKSIREKAEDKRSYKSASILVGKIIESKDDVQKIIEEVINYMNMTDKKYLEKYEKVKGDEEDKECCSGKCKGVQS</sequence>
<feature type="transmembrane region" description="Helical" evidence="1">
    <location>
        <begin position="88"/>
        <end position="105"/>
    </location>
</feature>
<gene>
    <name evidence="2" type="ORF">SDC9_36307</name>
</gene>
<comment type="caution">
    <text evidence="2">The sequence shown here is derived from an EMBL/GenBank/DDBJ whole genome shotgun (WGS) entry which is preliminary data.</text>
</comment>